<dbReference type="InterPro" id="IPR014567">
    <property type="entry name" value="UCP031900"/>
</dbReference>
<keyword evidence="1" id="KW-0732">Signal</keyword>
<proteinExistence type="predicted"/>
<dbReference type="InterPro" id="IPR011042">
    <property type="entry name" value="6-blade_b-propeller_TolB-like"/>
</dbReference>
<dbReference type="RefSeq" id="WP_113823604.1">
    <property type="nucleotide sequence ID" value="NZ_QOCE01000031.1"/>
</dbReference>
<name>A0A366WWF5_9RHOB</name>
<feature type="domain" description="Phytase-like" evidence="2">
    <location>
        <begin position="41"/>
        <end position="279"/>
    </location>
</feature>
<sequence>MSFRLAVAVVLAVLLSSSAIAVSTPKAVLLGSFPWQGKQAWFGGFSALEMAPDGGSMTVLSDRSTIATARIQRDGDQITSVQFTASNKLRSSKNKILSGGVGDSEGLVVTGNGDLFISFEGVHRVARYDTLSGISNVLPRPKAFRTLSRNGSFESLAMDAQGRLYTMPEANRDINGNIPVYRWDGRRWSTPFSLPATHGFLPVGADFDAQGRLYVLERGTSVLGFRSQLRRWTVTNAGLSQPETLLKTGSGVHDNLEGVSIWRDDRNRLRATMVSDDNFMFFQRTELVEYVLPN</sequence>
<dbReference type="Pfam" id="PF13449">
    <property type="entry name" value="Phytase-like"/>
    <property type="match status" value="1"/>
</dbReference>
<dbReference type="InterPro" id="IPR027372">
    <property type="entry name" value="Phytase-like_dom"/>
</dbReference>
<dbReference type="SUPFAM" id="SSF101898">
    <property type="entry name" value="NHL repeat"/>
    <property type="match status" value="1"/>
</dbReference>
<reference evidence="3 4" key="1">
    <citation type="submission" date="2018-07" db="EMBL/GenBank/DDBJ databases">
        <title>Modular assembly of carbohydrate-degrading microbial communities in the ocean.</title>
        <authorList>
            <person name="Enke T.N."/>
            <person name="Datta M.S."/>
            <person name="Schwartzman J.A."/>
            <person name="Cermak N."/>
            <person name="Schmitz D.A."/>
            <person name="Barrere J."/>
            <person name="Cordero O.X."/>
        </authorList>
    </citation>
    <scope>NUCLEOTIDE SEQUENCE [LARGE SCALE GENOMIC DNA]</scope>
    <source>
        <strain evidence="3 4">C3M10</strain>
    </source>
</reference>
<dbReference type="AlphaFoldDB" id="A0A366WWF5"/>
<dbReference type="EMBL" id="QOCE01000031">
    <property type="protein sequence ID" value="RBW54469.1"/>
    <property type="molecule type" value="Genomic_DNA"/>
</dbReference>
<dbReference type="OrthoDB" id="9798693at2"/>
<evidence type="ECO:0000256" key="1">
    <source>
        <dbReference type="SAM" id="SignalP"/>
    </source>
</evidence>
<dbReference type="PIRSF" id="PIRSF031900">
    <property type="entry name" value="UCP031900"/>
    <property type="match status" value="1"/>
</dbReference>
<dbReference type="Gene3D" id="2.120.10.30">
    <property type="entry name" value="TolB, C-terminal domain"/>
    <property type="match status" value="1"/>
</dbReference>
<gene>
    <name evidence="3" type="ORF">DS909_11515</name>
</gene>
<feature type="signal peptide" evidence="1">
    <location>
        <begin position="1"/>
        <end position="21"/>
    </location>
</feature>
<comment type="caution">
    <text evidence="3">The sequence shown here is derived from an EMBL/GenBank/DDBJ whole genome shotgun (WGS) entry which is preliminary data.</text>
</comment>
<protein>
    <submittedName>
        <fullName evidence="3">Esterase-like activity of phytase family protein</fullName>
    </submittedName>
</protein>
<feature type="chain" id="PRO_5017075423" evidence="1">
    <location>
        <begin position="22"/>
        <end position="294"/>
    </location>
</feature>
<evidence type="ECO:0000313" key="4">
    <source>
        <dbReference type="Proteomes" id="UP000252706"/>
    </source>
</evidence>
<organism evidence="3 4">
    <name type="scientific">Phaeobacter gallaeciensis</name>
    <dbReference type="NCBI Taxonomy" id="60890"/>
    <lineage>
        <taxon>Bacteria</taxon>
        <taxon>Pseudomonadati</taxon>
        <taxon>Pseudomonadota</taxon>
        <taxon>Alphaproteobacteria</taxon>
        <taxon>Rhodobacterales</taxon>
        <taxon>Roseobacteraceae</taxon>
        <taxon>Phaeobacter</taxon>
    </lineage>
</organism>
<evidence type="ECO:0000259" key="2">
    <source>
        <dbReference type="Pfam" id="PF13449"/>
    </source>
</evidence>
<dbReference type="Proteomes" id="UP000252706">
    <property type="component" value="Unassembled WGS sequence"/>
</dbReference>
<accession>A0A366WWF5</accession>
<evidence type="ECO:0000313" key="3">
    <source>
        <dbReference type="EMBL" id="RBW54469.1"/>
    </source>
</evidence>